<sequence length="578" mass="64513">MEASSVLQMADVATRMATGCCDGALLEPVGKASGGEEDGRQGWESGTRMAGEGADQQRGRPARMGTGDADGHRRASDRKSFFVPAAHGNDSSDPGSPEGEGGSTSSLAIRNGPPCQEDDDNYHDGKIREYSGTVLPEDIWCHIHSLMTPRDVARAACVSRAFRRSWRCYYPNLIFNSKTIGLSRDGMYFTRKVDQVLEKHSGIGVKTFEIDCSCCDKLKGYEYLHRWLQKVVTPGIEKLTLVMPENEPVNFPCPVLSNGNGSSIWYLHLVNCVFHPTVSLGCLGNLTVLHLDCVRITGLHLGCLLPSCVVLEQLKLRRCYQITYLKIPSRLQRLSYLQVLECHRLQTIENKAPNINSFHFIGDRVEFLLGESLRLKKLDVLCYPFLRYAFDELPSIAPNLETLSIYSWAVNTTLTLSPSKFLYLKYLSIYINGSCDCLSLVYFLGAAPSLETFKLRVPIQLQQSIEELLSEDPSHLRQIPGYRHDKLRRVSICRFPCSKSVVELTSHILENSASLECLTLSTTNDSFRCSDDRSAKCSCLIRPMEAHKAALLIERYIRGKVPSTVQLDVVEPCTQPSP</sequence>
<evidence type="ECO:0000259" key="2">
    <source>
        <dbReference type="Pfam" id="PF00646"/>
    </source>
</evidence>
<protein>
    <submittedName>
        <fullName evidence="4">Uncharacterized protein</fullName>
    </submittedName>
</protein>
<evidence type="ECO:0000259" key="3">
    <source>
        <dbReference type="Pfam" id="PF23622"/>
    </source>
</evidence>
<dbReference type="Gene3D" id="3.80.10.10">
    <property type="entry name" value="Ribonuclease Inhibitor"/>
    <property type="match status" value="1"/>
</dbReference>
<feature type="compositionally biased region" description="Basic and acidic residues" evidence="1">
    <location>
        <begin position="69"/>
        <end position="80"/>
    </location>
</feature>
<dbReference type="Gene3D" id="1.20.1280.50">
    <property type="match status" value="1"/>
</dbReference>
<dbReference type="InterPro" id="IPR032675">
    <property type="entry name" value="LRR_dom_sf"/>
</dbReference>
<dbReference type="InterPro" id="IPR055357">
    <property type="entry name" value="LRR_At1g61320_AtMIF1"/>
</dbReference>
<name>M8C7E5_AEGTA</name>
<dbReference type="PANTHER" id="PTHR34145:SF35">
    <property type="entry name" value="F-BOX DOMAIN-CONTAINING PROTEIN"/>
    <property type="match status" value="1"/>
</dbReference>
<dbReference type="Pfam" id="PF00646">
    <property type="entry name" value="F-box"/>
    <property type="match status" value="1"/>
</dbReference>
<accession>M8C7E5</accession>
<feature type="domain" description="F-box" evidence="2">
    <location>
        <begin position="135"/>
        <end position="167"/>
    </location>
</feature>
<dbReference type="SUPFAM" id="SSF81383">
    <property type="entry name" value="F-box domain"/>
    <property type="match status" value="1"/>
</dbReference>
<dbReference type="SUPFAM" id="SSF52047">
    <property type="entry name" value="RNI-like"/>
    <property type="match status" value="1"/>
</dbReference>
<dbReference type="EnsemblPlants" id="EMT22947">
    <property type="protein sequence ID" value="EMT22947"/>
    <property type="gene ID" value="F775_04201"/>
</dbReference>
<reference evidence="4" key="1">
    <citation type="submission" date="2015-06" db="UniProtKB">
        <authorList>
            <consortium name="EnsemblPlants"/>
        </authorList>
    </citation>
    <scope>IDENTIFICATION</scope>
</reference>
<dbReference type="InterPro" id="IPR036047">
    <property type="entry name" value="F-box-like_dom_sf"/>
</dbReference>
<evidence type="ECO:0000256" key="1">
    <source>
        <dbReference type="SAM" id="MobiDB-lite"/>
    </source>
</evidence>
<dbReference type="InterPro" id="IPR001810">
    <property type="entry name" value="F-box_dom"/>
</dbReference>
<dbReference type="InterPro" id="IPR053772">
    <property type="entry name" value="At1g61320/At1g61330-like"/>
</dbReference>
<proteinExistence type="predicted"/>
<feature type="region of interest" description="Disordered" evidence="1">
    <location>
        <begin position="26"/>
        <end position="123"/>
    </location>
</feature>
<organism evidence="4">
    <name type="scientific">Aegilops tauschii</name>
    <name type="common">Tausch's goatgrass</name>
    <name type="synonym">Aegilops squarrosa</name>
    <dbReference type="NCBI Taxonomy" id="37682"/>
    <lineage>
        <taxon>Eukaryota</taxon>
        <taxon>Viridiplantae</taxon>
        <taxon>Streptophyta</taxon>
        <taxon>Embryophyta</taxon>
        <taxon>Tracheophyta</taxon>
        <taxon>Spermatophyta</taxon>
        <taxon>Magnoliopsida</taxon>
        <taxon>Liliopsida</taxon>
        <taxon>Poales</taxon>
        <taxon>Poaceae</taxon>
        <taxon>BOP clade</taxon>
        <taxon>Pooideae</taxon>
        <taxon>Triticodae</taxon>
        <taxon>Triticeae</taxon>
        <taxon>Triticinae</taxon>
        <taxon>Aegilops</taxon>
    </lineage>
</organism>
<dbReference type="PANTHER" id="PTHR34145">
    <property type="entry name" value="OS02G0105600 PROTEIN"/>
    <property type="match status" value="1"/>
</dbReference>
<feature type="domain" description="At1g61320/AtMIF1 LRR" evidence="3">
    <location>
        <begin position="196"/>
        <end position="574"/>
    </location>
</feature>
<dbReference type="Pfam" id="PF23622">
    <property type="entry name" value="LRR_At1g61320_AtMIF1"/>
    <property type="match status" value="1"/>
</dbReference>
<dbReference type="AlphaFoldDB" id="M8C7E5"/>
<evidence type="ECO:0000313" key="4">
    <source>
        <dbReference type="EnsemblPlants" id="EMT22947"/>
    </source>
</evidence>